<dbReference type="GO" id="GO:0016020">
    <property type="term" value="C:membrane"/>
    <property type="evidence" value="ECO:0007669"/>
    <property type="project" value="UniProtKB-SubCell"/>
</dbReference>
<dbReference type="PROSITE" id="PS50262">
    <property type="entry name" value="G_PROTEIN_RECEP_F1_2"/>
    <property type="match status" value="1"/>
</dbReference>
<protein>
    <recommendedName>
        <fullName evidence="6">G-protein coupled receptors family 1 profile domain-containing protein</fullName>
    </recommendedName>
</protein>
<organism evidence="7 8">
    <name type="scientific">Steinernema carpocapsae</name>
    <name type="common">Entomopathogenic nematode</name>
    <dbReference type="NCBI Taxonomy" id="34508"/>
    <lineage>
        <taxon>Eukaryota</taxon>
        <taxon>Metazoa</taxon>
        <taxon>Ecdysozoa</taxon>
        <taxon>Nematoda</taxon>
        <taxon>Chromadorea</taxon>
        <taxon>Rhabditida</taxon>
        <taxon>Tylenchina</taxon>
        <taxon>Panagrolaimomorpha</taxon>
        <taxon>Strongyloidoidea</taxon>
        <taxon>Steinernematidae</taxon>
        <taxon>Steinernema</taxon>
    </lineage>
</organism>
<reference evidence="7 8" key="2">
    <citation type="journal article" date="2019" name="G3 (Bethesda)">
        <title>Hybrid Assembly of the Genome of the Entomopathogenic Nematode Steinernema carpocapsae Identifies the X-Chromosome.</title>
        <authorList>
            <person name="Serra L."/>
            <person name="Macchietto M."/>
            <person name="Macias-Munoz A."/>
            <person name="McGill C.J."/>
            <person name="Rodriguez I.M."/>
            <person name="Rodriguez B."/>
            <person name="Murad R."/>
            <person name="Mortazavi A."/>
        </authorList>
    </citation>
    <scope>NUCLEOTIDE SEQUENCE [LARGE SCALE GENOMIC DNA]</scope>
    <source>
        <strain evidence="7 8">ALL</strain>
    </source>
</reference>
<comment type="caution">
    <text evidence="7">The sequence shown here is derived from an EMBL/GenBank/DDBJ whole genome shotgun (WGS) entry which is preliminary data.</text>
</comment>
<evidence type="ECO:0000313" key="8">
    <source>
        <dbReference type="Proteomes" id="UP000298663"/>
    </source>
</evidence>
<evidence type="ECO:0000256" key="1">
    <source>
        <dbReference type="ARBA" id="ARBA00004370"/>
    </source>
</evidence>
<evidence type="ECO:0000256" key="5">
    <source>
        <dbReference type="SAM" id="Phobius"/>
    </source>
</evidence>
<comment type="subcellular location">
    <subcellularLocation>
        <location evidence="1">Membrane</location>
    </subcellularLocation>
</comment>
<dbReference type="Gene3D" id="1.20.1070.10">
    <property type="entry name" value="Rhodopsin 7-helix transmembrane proteins"/>
    <property type="match status" value="1"/>
</dbReference>
<dbReference type="Proteomes" id="UP000298663">
    <property type="component" value="Unassembled WGS sequence"/>
</dbReference>
<gene>
    <name evidence="7" type="ORF">L596_019615</name>
</gene>
<evidence type="ECO:0000256" key="2">
    <source>
        <dbReference type="ARBA" id="ARBA00022692"/>
    </source>
</evidence>
<sequence>MGNGLIIYATFKRKNLHSPCNILIAIQACSDIIMQMSHPIYAYFAWNEIMVTFHTCYYINFVFISTIDFSTLMVFFISLDRLLASKWPLFYKDLNPKYYISTVVFLCFTYCGIFKYLLYTSLTEEKTMCLIAESMTGIMTYVWFVARQVLTFEADFKNEVLASGSEYQKINKSLKTMITVHIFGWFLTMAGGTFALLAAPT</sequence>
<dbReference type="InterPro" id="IPR019424">
    <property type="entry name" value="7TM_GPCR_Srsx"/>
</dbReference>
<keyword evidence="2 5" id="KW-0812">Transmembrane</keyword>
<dbReference type="CDD" id="cd00637">
    <property type="entry name" value="7tm_classA_rhodopsin-like"/>
    <property type="match status" value="1"/>
</dbReference>
<dbReference type="GO" id="GO:0004930">
    <property type="term" value="F:G protein-coupled receptor activity"/>
    <property type="evidence" value="ECO:0007669"/>
    <property type="project" value="InterPro"/>
</dbReference>
<dbReference type="PANTHER" id="PTHR23360">
    <property type="entry name" value="G-PROTEIN COUPLED RECEPTORS FAMILY 1 PROFILE DOMAIN-CONTAINING PROTEIN-RELATED"/>
    <property type="match status" value="1"/>
</dbReference>
<proteinExistence type="predicted"/>
<dbReference type="SMART" id="SM01381">
    <property type="entry name" value="7TM_GPCR_Srsx"/>
    <property type="match status" value="1"/>
</dbReference>
<accession>A0A4V6A0M8</accession>
<dbReference type="InterPro" id="IPR047130">
    <property type="entry name" value="7TM_GPCR_Srsx_nematod"/>
</dbReference>
<evidence type="ECO:0000256" key="3">
    <source>
        <dbReference type="ARBA" id="ARBA00022989"/>
    </source>
</evidence>
<evidence type="ECO:0000313" key="7">
    <source>
        <dbReference type="EMBL" id="TKR72105.1"/>
    </source>
</evidence>
<dbReference type="OrthoDB" id="5820127at2759"/>
<keyword evidence="4 5" id="KW-0472">Membrane</keyword>
<dbReference type="EMBL" id="AZBU02000006">
    <property type="protein sequence ID" value="TKR72105.1"/>
    <property type="molecule type" value="Genomic_DNA"/>
</dbReference>
<dbReference type="AlphaFoldDB" id="A0A4V6A0M8"/>
<feature type="transmembrane region" description="Helical" evidence="5">
    <location>
        <begin position="98"/>
        <end position="118"/>
    </location>
</feature>
<feature type="domain" description="G-protein coupled receptors family 1 profile" evidence="6">
    <location>
        <begin position="2"/>
        <end position="152"/>
    </location>
</feature>
<keyword evidence="3 5" id="KW-1133">Transmembrane helix</keyword>
<name>A0A4V6A0M8_STECR</name>
<dbReference type="InterPro" id="IPR000276">
    <property type="entry name" value="GPCR_Rhodpsn"/>
</dbReference>
<reference evidence="7 8" key="1">
    <citation type="journal article" date="2015" name="Genome Biol.">
        <title>Comparative genomics of Steinernema reveals deeply conserved gene regulatory networks.</title>
        <authorList>
            <person name="Dillman A.R."/>
            <person name="Macchietto M."/>
            <person name="Porter C.F."/>
            <person name="Rogers A."/>
            <person name="Williams B."/>
            <person name="Antoshechkin I."/>
            <person name="Lee M.M."/>
            <person name="Goodwin Z."/>
            <person name="Lu X."/>
            <person name="Lewis E.E."/>
            <person name="Goodrich-Blair H."/>
            <person name="Stock S.P."/>
            <person name="Adams B.J."/>
            <person name="Sternberg P.W."/>
            <person name="Mortazavi A."/>
        </authorList>
    </citation>
    <scope>NUCLEOTIDE SEQUENCE [LARGE SCALE GENOMIC DNA]</scope>
    <source>
        <strain evidence="7 8">ALL</strain>
    </source>
</reference>
<dbReference type="SUPFAM" id="SSF81321">
    <property type="entry name" value="Family A G protein-coupled receptor-like"/>
    <property type="match status" value="1"/>
</dbReference>
<dbReference type="Pfam" id="PF10320">
    <property type="entry name" value="7TM_GPCR_Srsx"/>
    <property type="match status" value="1"/>
</dbReference>
<dbReference type="PANTHER" id="PTHR23360:SF5">
    <property type="entry name" value="G-PROTEIN COUPLED RECEPTORS FAMILY 1 PROFILE DOMAIN-CONTAINING PROTEIN"/>
    <property type="match status" value="1"/>
</dbReference>
<feature type="transmembrane region" description="Helical" evidence="5">
    <location>
        <begin position="178"/>
        <end position="199"/>
    </location>
</feature>
<keyword evidence="8" id="KW-1185">Reference proteome</keyword>
<evidence type="ECO:0000256" key="4">
    <source>
        <dbReference type="ARBA" id="ARBA00023136"/>
    </source>
</evidence>
<dbReference type="InterPro" id="IPR017452">
    <property type="entry name" value="GPCR_Rhodpsn_7TM"/>
</dbReference>
<feature type="transmembrane region" description="Helical" evidence="5">
    <location>
        <begin position="56"/>
        <end position="78"/>
    </location>
</feature>
<evidence type="ECO:0000259" key="6">
    <source>
        <dbReference type="PROSITE" id="PS50262"/>
    </source>
</evidence>